<dbReference type="AlphaFoldDB" id="A0A4C1Z396"/>
<dbReference type="EMBL" id="BGZK01001543">
    <property type="protein sequence ID" value="GBP82020.1"/>
    <property type="molecule type" value="Genomic_DNA"/>
</dbReference>
<gene>
    <name evidence="1" type="ORF">EVAR_52224_1</name>
</gene>
<keyword evidence="2" id="KW-1185">Reference proteome</keyword>
<evidence type="ECO:0000313" key="1">
    <source>
        <dbReference type="EMBL" id="GBP82020.1"/>
    </source>
</evidence>
<reference evidence="1 2" key="1">
    <citation type="journal article" date="2019" name="Commun. Biol.">
        <title>The bagworm genome reveals a unique fibroin gene that provides high tensile strength.</title>
        <authorList>
            <person name="Kono N."/>
            <person name="Nakamura H."/>
            <person name="Ohtoshi R."/>
            <person name="Tomita M."/>
            <person name="Numata K."/>
            <person name="Arakawa K."/>
        </authorList>
    </citation>
    <scope>NUCLEOTIDE SEQUENCE [LARGE SCALE GENOMIC DNA]</scope>
</reference>
<proteinExistence type="predicted"/>
<organism evidence="1 2">
    <name type="scientific">Eumeta variegata</name>
    <name type="common">Bagworm moth</name>
    <name type="synonym">Eumeta japonica</name>
    <dbReference type="NCBI Taxonomy" id="151549"/>
    <lineage>
        <taxon>Eukaryota</taxon>
        <taxon>Metazoa</taxon>
        <taxon>Ecdysozoa</taxon>
        <taxon>Arthropoda</taxon>
        <taxon>Hexapoda</taxon>
        <taxon>Insecta</taxon>
        <taxon>Pterygota</taxon>
        <taxon>Neoptera</taxon>
        <taxon>Endopterygota</taxon>
        <taxon>Lepidoptera</taxon>
        <taxon>Glossata</taxon>
        <taxon>Ditrysia</taxon>
        <taxon>Tineoidea</taxon>
        <taxon>Psychidae</taxon>
        <taxon>Oiketicinae</taxon>
        <taxon>Eumeta</taxon>
    </lineage>
</organism>
<comment type="caution">
    <text evidence="1">The sequence shown here is derived from an EMBL/GenBank/DDBJ whole genome shotgun (WGS) entry which is preliminary data.</text>
</comment>
<sequence length="109" mass="12524">MHGKKLFDPRRRARNKIKHEIFVGSKTGRDQRVRGPPPVLNNKARTPLYRLPRDRSSCKSDAHTRPETTFSRIVFPSARRCRAVFLIIMKYSLAARESVCFSLGALTAR</sequence>
<accession>A0A4C1Z396</accession>
<evidence type="ECO:0000313" key="2">
    <source>
        <dbReference type="Proteomes" id="UP000299102"/>
    </source>
</evidence>
<dbReference type="Proteomes" id="UP000299102">
    <property type="component" value="Unassembled WGS sequence"/>
</dbReference>
<protein>
    <submittedName>
        <fullName evidence="1">Uncharacterized protein</fullName>
    </submittedName>
</protein>
<name>A0A4C1Z396_EUMVA</name>